<evidence type="ECO:0000256" key="3">
    <source>
        <dbReference type="ARBA" id="ARBA00022723"/>
    </source>
</evidence>
<keyword evidence="4" id="KW-0560">Oxidoreductase</keyword>
<evidence type="ECO:0000256" key="5">
    <source>
        <dbReference type="ARBA" id="ARBA00023004"/>
    </source>
</evidence>
<evidence type="ECO:0000256" key="1">
    <source>
        <dbReference type="ARBA" id="ARBA00001971"/>
    </source>
</evidence>
<comment type="caution">
    <text evidence="7">The sequence shown here is derived from an EMBL/GenBank/DDBJ whole genome shotgun (WGS) entry which is preliminary data.</text>
</comment>
<keyword evidence="8" id="KW-1185">Reference proteome</keyword>
<keyword evidence="6" id="KW-0812">Transmembrane</keyword>
<feature type="transmembrane region" description="Helical" evidence="6">
    <location>
        <begin position="20"/>
        <end position="41"/>
    </location>
</feature>
<sequence length="528" mass="60302">MEPESLYSRAIELMLRSLALLRQIPISVVLAALILAAYIYVPRLRFKSQMAKFPLYLAHLSSAERRAKFLAGAKALYKDGDQKFRGLAYRMQTLDGKRNEQIVLPLSALPELRKAPEEELSFYDMFSKGLEETYTYVDIRFLPEVVDTIKRDLTPKLTNITSKICDEVDAALNTHLPSHDQWTEINVSQTALDIIAKVSAHLFIGGDVASDPGYLDCTKNFTVHLGEATRAIKVTRAWLRPLLAPRLPEVKRLLATRKKLRSYVKRVMEEREEAKAKDKNWVPPEDMMQWLLDRSDARNDTLEDCTAAQVLLILGTINASMQTLIAMLHTLAVTPEYVEPLREEVRNTVNADGSIPVSAMKEFGKIDSYFKEVGMHFPVIIEPYFRRVRKGYTLSNGQYLPPGAAIVIANPLITTNSQYNSFDGFRHYKLRETSAQKDKPNHRWLIANETEFRWGYDNHVCPGRFYAHNLLKIIFARLVERYDIKMLGGETGLENRYAMVEHGNVVMEPRDKPLLIRRVKGGKEVDKA</sequence>
<reference evidence="7 8" key="1">
    <citation type="submission" date="2024-09" db="EMBL/GenBank/DDBJ databases">
        <title>T2T genomes of carrot and Alternaria dauci and their utility for understanding host-pathogen interaction during carrot leaf blight disease.</title>
        <authorList>
            <person name="Liu W."/>
            <person name="Xu S."/>
            <person name="Ou C."/>
            <person name="Liu X."/>
            <person name="Zhuang F."/>
            <person name="Deng X.W."/>
        </authorList>
    </citation>
    <scope>NUCLEOTIDE SEQUENCE [LARGE SCALE GENOMIC DNA]</scope>
    <source>
        <strain evidence="7 8">A2016</strain>
    </source>
</reference>
<accession>A0ABR3UWB0</accession>
<comment type="similarity">
    <text evidence="2">Belongs to the cytochrome P450 family.</text>
</comment>
<dbReference type="RefSeq" id="XP_069310255.1">
    <property type="nucleotide sequence ID" value="XM_069446566.1"/>
</dbReference>
<dbReference type="Pfam" id="PF00067">
    <property type="entry name" value="p450"/>
    <property type="match status" value="1"/>
</dbReference>
<dbReference type="EMBL" id="JBHGVX010000001">
    <property type="protein sequence ID" value="KAL1799671.1"/>
    <property type="molecule type" value="Genomic_DNA"/>
</dbReference>
<keyword evidence="5" id="KW-0408">Iron</keyword>
<protein>
    <recommendedName>
        <fullName evidence="9">Cytochrome P450 monooxygenase</fullName>
    </recommendedName>
</protein>
<dbReference type="SUPFAM" id="SSF48264">
    <property type="entry name" value="Cytochrome P450"/>
    <property type="match status" value="1"/>
</dbReference>
<gene>
    <name evidence="7" type="ORF">ACET3X_000013</name>
</gene>
<evidence type="ECO:0000313" key="8">
    <source>
        <dbReference type="Proteomes" id="UP001578633"/>
    </source>
</evidence>
<organism evidence="7 8">
    <name type="scientific">Alternaria dauci</name>
    <dbReference type="NCBI Taxonomy" id="48095"/>
    <lineage>
        <taxon>Eukaryota</taxon>
        <taxon>Fungi</taxon>
        <taxon>Dikarya</taxon>
        <taxon>Ascomycota</taxon>
        <taxon>Pezizomycotina</taxon>
        <taxon>Dothideomycetes</taxon>
        <taxon>Pleosporomycetidae</taxon>
        <taxon>Pleosporales</taxon>
        <taxon>Pleosporineae</taxon>
        <taxon>Pleosporaceae</taxon>
        <taxon>Alternaria</taxon>
        <taxon>Alternaria sect. Porri</taxon>
    </lineage>
</organism>
<dbReference type="InterPro" id="IPR001128">
    <property type="entry name" value="Cyt_P450"/>
</dbReference>
<comment type="cofactor">
    <cofactor evidence="1">
        <name>heme</name>
        <dbReference type="ChEBI" id="CHEBI:30413"/>
    </cofactor>
</comment>
<evidence type="ECO:0008006" key="9">
    <source>
        <dbReference type="Google" id="ProtNLM"/>
    </source>
</evidence>
<keyword evidence="3" id="KW-0479">Metal-binding</keyword>
<dbReference type="CDD" id="cd11041">
    <property type="entry name" value="CYP503A1-like"/>
    <property type="match status" value="1"/>
</dbReference>
<dbReference type="InterPro" id="IPR036396">
    <property type="entry name" value="Cyt_P450_sf"/>
</dbReference>
<evidence type="ECO:0000256" key="2">
    <source>
        <dbReference type="ARBA" id="ARBA00010617"/>
    </source>
</evidence>
<dbReference type="Proteomes" id="UP001578633">
    <property type="component" value="Chromosome 1"/>
</dbReference>
<evidence type="ECO:0000256" key="4">
    <source>
        <dbReference type="ARBA" id="ARBA00023002"/>
    </source>
</evidence>
<evidence type="ECO:0000313" key="7">
    <source>
        <dbReference type="EMBL" id="KAL1799671.1"/>
    </source>
</evidence>
<dbReference type="GeneID" id="96080335"/>
<proteinExistence type="inferred from homology"/>
<evidence type="ECO:0000256" key="6">
    <source>
        <dbReference type="SAM" id="Phobius"/>
    </source>
</evidence>
<dbReference type="PANTHER" id="PTHR46206">
    <property type="entry name" value="CYTOCHROME P450"/>
    <property type="match status" value="1"/>
</dbReference>
<keyword evidence="6" id="KW-1133">Transmembrane helix</keyword>
<dbReference type="PANTHER" id="PTHR46206:SF7">
    <property type="entry name" value="P450, PUTATIVE (EUROFUNG)-RELATED"/>
    <property type="match status" value="1"/>
</dbReference>
<keyword evidence="6" id="KW-0472">Membrane</keyword>
<dbReference type="Gene3D" id="1.10.630.10">
    <property type="entry name" value="Cytochrome P450"/>
    <property type="match status" value="1"/>
</dbReference>
<name>A0ABR3UWB0_9PLEO</name>